<evidence type="ECO:0000256" key="3">
    <source>
        <dbReference type="ARBA" id="ARBA00022679"/>
    </source>
</evidence>
<accession>A0A668UN10</accession>
<evidence type="ECO:0000256" key="4">
    <source>
        <dbReference type="SAM" id="SignalP"/>
    </source>
</evidence>
<keyword evidence="4" id="KW-0732">Signal</keyword>
<keyword evidence="3" id="KW-0808">Transferase</keyword>
<dbReference type="Proteomes" id="UP000472276">
    <property type="component" value="Unassembled WGS sequence"/>
</dbReference>
<sequence length="242" mass="28195">MELRLSACILLVLCVTWSADGGNILVWYTEGSHWIDMKPVLETLVDRGHQVTVLVPSSSMYMNTNEPARFHFEPFNASFSLETIEKILKEFLQFFIYEIDYMNYWEIYIRFINMAKTNLQYNIQYLDGVVKSEVIMKKLKEGNYDLLLADPINPGSDLVRHCGQMPAPPSFVPGAMSKLTDKMDFSERVWHFLFYALQDIVYKYLDKYIFFLILVLYITTMNLKYNNSDAIVVQTFSFISVG</sequence>
<reference evidence="5" key="2">
    <citation type="submission" date="2025-09" db="UniProtKB">
        <authorList>
            <consortium name="Ensembl"/>
        </authorList>
    </citation>
    <scope>IDENTIFICATION</scope>
</reference>
<dbReference type="GO" id="GO:0015020">
    <property type="term" value="F:glucuronosyltransferase activity"/>
    <property type="evidence" value="ECO:0007669"/>
    <property type="project" value="TreeGrafter"/>
</dbReference>
<evidence type="ECO:0000313" key="6">
    <source>
        <dbReference type="Proteomes" id="UP000472276"/>
    </source>
</evidence>
<keyword evidence="6" id="KW-1185">Reference proteome</keyword>
<name>A0A668UN10_OREAU</name>
<reference evidence="5" key="1">
    <citation type="submission" date="2025-08" db="UniProtKB">
        <authorList>
            <consortium name="Ensembl"/>
        </authorList>
    </citation>
    <scope>IDENTIFICATION</scope>
</reference>
<feature type="signal peptide" evidence="4">
    <location>
        <begin position="1"/>
        <end position="21"/>
    </location>
</feature>
<organism evidence="5 6">
    <name type="scientific">Oreochromis aureus</name>
    <name type="common">Israeli tilapia</name>
    <name type="synonym">Chromis aureus</name>
    <dbReference type="NCBI Taxonomy" id="47969"/>
    <lineage>
        <taxon>Eukaryota</taxon>
        <taxon>Metazoa</taxon>
        <taxon>Chordata</taxon>
        <taxon>Craniata</taxon>
        <taxon>Vertebrata</taxon>
        <taxon>Euteleostomi</taxon>
        <taxon>Actinopterygii</taxon>
        <taxon>Neopterygii</taxon>
        <taxon>Teleostei</taxon>
        <taxon>Neoteleostei</taxon>
        <taxon>Acanthomorphata</taxon>
        <taxon>Ovalentaria</taxon>
        <taxon>Cichlomorphae</taxon>
        <taxon>Cichliformes</taxon>
        <taxon>Cichlidae</taxon>
        <taxon>African cichlids</taxon>
        <taxon>Pseudocrenilabrinae</taxon>
        <taxon>Oreochromini</taxon>
        <taxon>Oreochromis</taxon>
    </lineage>
</organism>
<proteinExistence type="inferred from homology"/>
<dbReference type="Ensembl" id="ENSOABT00000040888.2">
    <property type="protein sequence ID" value="ENSOABP00000039802.2"/>
    <property type="gene ID" value="ENSOABG00000036848.1"/>
</dbReference>
<protein>
    <submittedName>
        <fullName evidence="5">Uncharacterized protein</fullName>
    </submittedName>
</protein>
<evidence type="ECO:0000256" key="2">
    <source>
        <dbReference type="ARBA" id="ARBA00022676"/>
    </source>
</evidence>
<dbReference type="InterPro" id="IPR002213">
    <property type="entry name" value="UDP_glucos_trans"/>
</dbReference>
<dbReference type="InterPro" id="IPR050271">
    <property type="entry name" value="UDP-glycosyltransferase"/>
</dbReference>
<dbReference type="AlphaFoldDB" id="A0A668UN10"/>
<comment type="similarity">
    <text evidence="1">Belongs to the UDP-glycosyltransferase family.</text>
</comment>
<dbReference type="SUPFAM" id="SSF53756">
    <property type="entry name" value="UDP-Glycosyltransferase/glycogen phosphorylase"/>
    <property type="match status" value="1"/>
</dbReference>
<dbReference type="PANTHER" id="PTHR48043">
    <property type="entry name" value="EG:EG0003.4 PROTEIN-RELATED"/>
    <property type="match status" value="1"/>
</dbReference>
<feature type="chain" id="PRO_5044275580" evidence="4">
    <location>
        <begin position="22"/>
        <end position="242"/>
    </location>
</feature>
<dbReference type="OMA" id="FRCFLAN"/>
<dbReference type="PANTHER" id="PTHR48043:SF140">
    <property type="entry name" value="UDP-GLUCURONOSYLTRANSFERASE 2A1"/>
    <property type="match status" value="1"/>
</dbReference>
<evidence type="ECO:0000313" key="5">
    <source>
        <dbReference type="Ensembl" id="ENSOABP00000039802.2"/>
    </source>
</evidence>
<keyword evidence="2" id="KW-0328">Glycosyltransferase</keyword>
<dbReference type="Pfam" id="PF00201">
    <property type="entry name" value="UDPGT"/>
    <property type="match status" value="1"/>
</dbReference>
<evidence type="ECO:0000256" key="1">
    <source>
        <dbReference type="ARBA" id="ARBA00009995"/>
    </source>
</evidence>